<dbReference type="InParanoid" id="A0A0C3FWS4"/>
<protein>
    <submittedName>
        <fullName evidence="2">Uncharacterized protein</fullName>
    </submittedName>
</protein>
<accession>A0A0C3FWS4</accession>
<feature type="region of interest" description="Disordered" evidence="1">
    <location>
        <begin position="28"/>
        <end position="52"/>
    </location>
</feature>
<dbReference type="EMBL" id="KN832992">
    <property type="protein sequence ID" value="KIM82946.1"/>
    <property type="molecule type" value="Genomic_DNA"/>
</dbReference>
<dbReference type="AlphaFoldDB" id="A0A0C3FWS4"/>
<gene>
    <name evidence="2" type="ORF">PILCRDRAFT_446424</name>
</gene>
<evidence type="ECO:0000313" key="2">
    <source>
        <dbReference type="EMBL" id="KIM82946.1"/>
    </source>
</evidence>
<evidence type="ECO:0000256" key="1">
    <source>
        <dbReference type="SAM" id="MobiDB-lite"/>
    </source>
</evidence>
<dbReference type="HOGENOM" id="CLU_2197930_0_0_1"/>
<organism evidence="2 3">
    <name type="scientific">Piloderma croceum (strain F 1598)</name>
    <dbReference type="NCBI Taxonomy" id="765440"/>
    <lineage>
        <taxon>Eukaryota</taxon>
        <taxon>Fungi</taxon>
        <taxon>Dikarya</taxon>
        <taxon>Basidiomycota</taxon>
        <taxon>Agaricomycotina</taxon>
        <taxon>Agaricomycetes</taxon>
        <taxon>Agaricomycetidae</taxon>
        <taxon>Atheliales</taxon>
        <taxon>Atheliaceae</taxon>
        <taxon>Piloderma</taxon>
    </lineage>
</organism>
<name>A0A0C3FWS4_PILCF</name>
<keyword evidence="3" id="KW-1185">Reference proteome</keyword>
<proteinExistence type="predicted"/>
<reference evidence="2 3" key="1">
    <citation type="submission" date="2014-04" db="EMBL/GenBank/DDBJ databases">
        <authorList>
            <consortium name="DOE Joint Genome Institute"/>
            <person name="Kuo A."/>
            <person name="Tarkka M."/>
            <person name="Buscot F."/>
            <person name="Kohler A."/>
            <person name="Nagy L.G."/>
            <person name="Floudas D."/>
            <person name="Copeland A."/>
            <person name="Barry K.W."/>
            <person name="Cichocki N."/>
            <person name="Veneault-Fourrey C."/>
            <person name="LaButti K."/>
            <person name="Lindquist E.A."/>
            <person name="Lipzen A."/>
            <person name="Lundell T."/>
            <person name="Morin E."/>
            <person name="Murat C."/>
            <person name="Sun H."/>
            <person name="Tunlid A."/>
            <person name="Henrissat B."/>
            <person name="Grigoriev I.V."/>
            <person name="Hibbett D.S."/>
            <person name="Martin F."/>
            <person name="Nordberg H.P."/>
            <person name="Cantor M.N."/>
            <person name="Hua S.X."/>
        </authorList>
    </citation>
    <scope>NUCLEOTIDE SEQUENCE [LARGE SCALE GENOMIC DNA]</scope>
    <source>
        <strain evidence="2 3">F 1598</strain>
    </source>
</reference>
<evidence type="ECO:0000313" key="3">
    <source>
        <dbReference type="Proteomes" id="UP000054166"/>
    </source>
</evidence>
<dbReference type="Proteomes" id="UP000054166">
    <property type="component" value="Unassembled WGS sequence"/>
</dbReference>
<sequence>MSRLNRLSALSTPALIASPPTALAANPSPVLPAPFAADPTENGSGDRLANSSSIPRLIQNMLKTPQVTITGGLLRAISKQKSTNPGTDSTANATYGTLFGLHNIALNT</sequence>
<reference evidence="3" key="2">
    <citation type="submission" date="2015-01" db="EMBL/GenBank/DDBJ databases">
        <title>Evolutionary Origins and Diversification of the Mycorrhizal Mutualists.</title>
        <authorList>
            <consortium name="DOE Joint Genome Institute"/>
            <consortium name="Mycorrhizal Genomics Consortium"/>
            <person name="Kohler A."/>
            <person name="Kuo A."/>
            <person name="Nagy L.G."/>
            <person name="Floudas D."/>
            <person name="Copeland A."/>
            <person name="Barry K.W."/>
            <person name="Cichocki N."/>
            <person name="Veneault-Fourrey C."/>
            <person name="LaButti K."/>
            <person name="Lindquist E.A."/>
            <person name="Lipzen A."/>
            <person name="Lundell T."/>
            <person name="Morin E."/>
            <person name="Murat C."/>
            <person name="Riley R."/>
            <person name="Ohm R."/>
            <person name="Sun H."/>
            <person name="Tunlid A."/>
            <person name="Henrissat B."/>
            <person name="Grigoriev I.V."/>
            <person name="Hibbett D.S."/>
            <person name="Martin F."/>
        </authorList>
    </citation>
    <scope>NUCLEOTIDE SEQUENCE [LARGE SCALE GENOMIC DNA]</scope>
    <source>
        <strain evidence="3">F 1598</strain>
    </source>
</reference>